<evidence type="ECO:0000256" key="2">
    <source>
        <dbReference type="ARBA" id="ARBA00013090"/>
    </source>
</evidence>
<evidence type="ECO:0000256" key="7">
    <source>
        <dbReference type="ARBA" id="ARBA00070053"/>
    </source>
</evidence>
<evidence type="ECO:0000256" key="9">
    <source>
        <dbReference type="SAM" id="MobiDB-lite"/>
    </source>
</evidence>
<dbReference type="Proteomes" id="UP001163152">
    <property type="component" value="Chromosome"/>
</dbReference>
<dbReference type="GO" id="GO:0071555">
    <property type="term" value="P:cell wall organization"/>
    <property type="evidence" value="ECO:0007669"/>
    <property type="project" value="UniProtKB-KW"/>
</dbReference>
<accession>A0A9E8Z9F0</accession>
<protein>
    <recommendedName>
        <fullName evidence="7 8">Glutamate racemase</fullName>
        <ecNumber evidence="2 8">5.1.1.3</ecNumber>
    </recommendedName>
</protein>
<dbReference type="GO" id="GO:0008881">
    <property type="term" value="F:glutamate racemase activity"/>
    <property type="evidence" value="ECO:0007669"/>
    <property type="project" value="UniProtKB-UniRule"/>
</dbReference>
<evidence type="ECO:0000256" key="8">
    <source>
        <dbReference type="HAMAP-Rule" id="MF_00258"/>
    </source>
</evidence>
<gene>
    <name evidence="8 10" type="primary">murI</name>
    <name evidence="10" type="ORF">OXH18_16235</name>
</gene>
<comment type="function">
    <text evidence="8">Provides the (R)-glutamate required for cell wall biosynthesis.</text>
</comment>
<dbReference type="GO" id="GO:0008360">
    <property type="term" value="P:regulation of cell shape"/>
    <property type="evidence" value="ECO:0007669"/>
    <property type="project" value="UniProtKB-KW"/>
</dbReference>
<dbReference type="GO" id="GO:0009252">
    <property type="term" value="P:peptidoglycan biosynthetic process"/>
    <property type="evidence" value="ECO:0007669"/>
    <property type="project" value="UniProtKB-UniRule"/>
</dbReference>
<sequence length="319" mass="35155">MQIPVSNHSSPESPQSMSLSQVVEPTVVPGGMNHARHNANVQFPIVASTERQRARIGIFDSGVGGLTVLREVYRQLPNESILYFGDTARLPYGIRSQAEILQFVREILNWMLQQGVKMVIMACHTGSALALETVRSEFPIPILGVILPGARAAVQQGKRIGVIATPATAKSNAFRQAILEINPAVNVWQVGCPEFVPLVENNRIHDPYTYRVAKEYLQPLLEQQIDTLIYGCTHYPHLAPVIRSILPRSVRLLDPAVHVIQAAAQELELLGLRNTRAALPTQFYVSGCATTFAQLSVQWLGCVPSVEQVNITDLSQVVR</sequence>
<feature type="active site" description="Proton donor/acceptor" evidence="8">
    <location>
        <position position="123"/>
    </location>
</feature>
<comment type="catalytic activity">
    <reaction evidence="1 8">
        <text>L-glutamate = D-glutamate</text>
        <dbReference type="Rhea" id="RHEA:12813"/>
        <dbReference type="ChEBI" id="CHEBI:29985"/>
        <dbReference type="ChEBI" id="CHEBI:29986"/>
        <dbReference type="EC" id="5.1.1.3"/>
    </reaction>
</comment>
<comment type="similarity">
    <text evidence="8">Belongs to the aspartate/glutamate racemases family.</text>
</comment>
<evidence type="ECO:0000313" key="10">
    <source>
        <dbReference type="EMBL" id="WAL58717.1"/>
    </source>
</evidence>
<dbReference type="PANTHER" id="PTHR21198">
    <property type="entry name" value="GLUTAMATE RACEMASE"/>
    <property type="match status" value="1"/>
</dbReference>
<evidence type="ECO:0000256" key="5">
    <source>
        <dbReference type="ARBA" id="ARBA00023235"/>
    </source>
</evidence>
<evidence type="ECO:0000256" key="6">
    <source>
        <dbReference type="ARBA" id="ARBA00023316"/>
    </source>
</evidence>
<dbReference type="SUPFAM" id="SSF53681">
    <property type="entry name" value="Aspartate/glutamate racemase"/>
    <property type="match status" value="2"/>
</dbReference>
<comment type="pathway">
    <text evidence="8">Cell wall biogenesis; peptidoglycan biosynthesis.</text>
</comment>
<keyword evidence="11" id="KW-1185">Reference proteome</keyword>
<dbReference type="InterPro" id="IPR004391">
    <property type="entry name" value="Glu_race"/>
</dbReference>
<keyword evidence="3 8" id="KW-0133">Cell shape</keyword>
<evidence type="ECO:0000256" key="1">
    <source>
        <dbReference type="ARBA" id="ARBA00001602"/>
    </source>
</evidence>
<feature type="binding site" evidence="8">
    <location>
        <begin position="233"/>
        <end position="234"/>
    </location>
    <ligand>
        <name>substrate</name>
    </ligand>
</feature>
<evidence type="ECO:0000256" key="4">
    <source>
        <dbReference type="ARBA" id="ARBA00022984"/>
    </source>
</evidence>
<proteinExistence type="inferred from homology"/>
<dbReference type="Gene3D" id="3.40.50.1860">
    <property type="match status" value="2"/>
</dbReference>
<dbReference type="HAMAP" id="MF_00258">
    <property type="entry name" value="Glu_racemase"/>
    <property type="match status" value="1"/>
</dbReference>
<reference evidence="10" key="1">
    <citation type="submission" date="2022-12" db="EMBL/GenBank/DDBJ databases">
        <title>Polyphasic identification of a Novel Hot-Spring Cyanobacterium Ocullathermofonsia sinensis gen nov. sp. nov. and Genomic Insights on its Adaptations to the Thermal Habitat.</title>
        <authorList>
            <person name="Daroch M."/>
            <person name="Tang J."/>
            <person name="Jiang Y."/>
        </authorList>
    </citation>
    <scope>NUCLEOTIDE SEQUENCE</scope>
    <source>
        <strain evidence="10">PKUAC-SCTA174</strain>
    </source>
</reference>
<keyword evidence="4 8" id="KW-0573">Peptidoglycan synthesis</keyword>
<comment type="caution">
    <text evidence="8">Lacks conserved residue(s) required for the propagation of feature annotation.</text>
</comment>
<dbReference type="FunFam" id="3.40.50.1860:FF:000002">
    <property type="entry name" value="Glutamate racemase"/>
    <property type="match status" value="1"/>
</dbReference>
<dbReference type="InterPro" id="IPR033134">
    <property type="entry name" value="Asp/Glu_racemase_AS_2"/>
</dbReference>
<feature type="active site" description="Proton donor/acceptor" evidence="8">
    <location>
        <position position="232"/>
    </location>
</feature>
<feature type="compositionally biased region" description="Low complexity" evidence="9">
    <location>
        <begin position="1"/>
        <end position="20"/>
    </location>
</feature>
<organism evidence="10 11">
    <name type="scientific">Thermocoleostomius sinensis A174</name>
    <dbReference type="NCBI Taxonomy" id="2016057"/>
    <lineage>
        <taxon>Bacteria</taxon>
        <taxon>Bacillati</taxon>
        <taxon>Cyanobacteriota</taxon>
        <taxon>Cyanophyceae</taxon>
        <taxon>Oculatellales</taxon>
        <taxon>Oculatellaceae</taxon>
        <taxon>Thermocoleostomius</taxon>
    </lineage>
</organism>
<dbReference type="Pfam" id="PF01177">
    <property type="entry name" value="Asp_Glu_race"/>
    <property type="match status" value="1"/>
</dbReference>
<dbReference type="EMBL" id="CP113797">
    <property type="protein sequence ID" value="WAL58717.1"/>
    <property type="molecule type" value="Genomic_DNA"/>
</dbReference>
<feature type="binding site" evidence="8">
    <location>
        <begin position="92"/>
        <end position="93"/>
    </location>
    <ligand>
        <name>substrate</name>
    </ligand>
</feature>
<name>A0A9E8Z9F0_9CYAN</name>
<dbReference type="EC" id="5.1.1.3" evidence="2 8"/>
<keyword evidence="5 8" id="KW-0413">Isomerase</keyword>
<dbReference type="KEGG" id="tsin:OXH18_16235"/>
<keyword evidence="6 8" id="KW-0961">Cell wall biogenesis/degradation</keyword>
<dbReference type="PROSITE" id="PS00924">
    <property type="entry name" value="ASP_GLU_RACEMASE_2"/>
    <property type="match status" value="1"/>
</dbReference>
<dbReference type="AlphaFoldDB" id="A0A9E8Z9F0"/>
<dbReference type="NCBIfam" id="TIGR00067">
    <property type="entry name" value="glut_race"/>
    <property type="match status" value="1"/>
</dbReference>
<feature type="binding site" evidence="8">
    <location>
        <begin position="60"/>
        <end position="61"/>
    </location>
    <ligand>
        <name>substrate</name>
    </ligand>
</feature>
<evidence type="ECO:0000256" key="3">
    <source>
        <dbReference type="ARBA" id="ARBA00022960"/>
    </source>
</evidence>
<feature type="region of interest" description="Disordered" evidence="9">
    <location>
        <begin position="1"/>
        <end position="21"/>
    </location>
</feature>
<evidence type="ECO:0000313" key="11">
    <source>
        <dbReference type="Proteomes" id="UP001163152"/>
    </source>
</evidence>
<dbReference type="InterPro" id="IPR015942">
    <property type="entry name" value="Asp/Glu/hydantoin_racemase"/>
</dbReference>
<dbReference type="InterPro" id="IPR001920">
    <property type="entry name" value="Asp/Glu_race"/>
</dbReference>
<dbReference type="PANTHER" id="PTHR21198:SF2">
    <property type="entry name" value="GLUTAMATE RACEMASE"/>
    <property type="match status" value="1"/>
</dbReference>